<gene>
    <name evidence="2" type="ORF">ALECFALPRED_004864</name>
</gene>
<protein>
    <submittedName>
        <fullName evidence="2">Uncharacterized protein</fullName>
    </submittedName>
</protein>
<sequence length="213" mass="22470">MFSHRVIPALALLITTALASPTVDNSLGTNLNVSQLVSIAPKSSSCASDPFPSECRTAAQAIGPITASFVTYGVNTPGEQAAILSTMAFESDDFQYQINHFPGTPGQGTRNMQMPAYNLMYAQSIPALAPYLEKVQTSDAAAILGLLIRYTNYDFGSAAWFLTSQCDESVRSGLQSGSGAGFSAYMACIGTTETSDRGAYYQRAVTALGVTTS</sequence>
<keyword evidence="1" id="KW-0732">Signal</keyword>
<dbReference type="AlphaFoldDB" id="A0A8H3EF71"/>
<comment type="caution">
    <text evidence="2">The sequence shown here is derived from an EMBL/GenBank/DDBJ whole genome shotgun (WGS) entry which is preliminary data.</text>
</comment>
<keyword evidence="3" id="KW-1185">Reference proteome</keyword>
<dbReference type="EMBL" id="CAJPDR010000003">
    <property type="protein sequence ID" value="CAF9904139.1"/>
    <property type="molecule type" value="Genomic_DNA"/>
</dbReference>
<proteinExistence type="predicted"/>
<accession>A0A8H3EF71</accession>
<feature type="chain" id="PRO_5034102759" evidence="1">
    <location>
        <begin position="20"/>
        <end position="213"/>
    </location>
</feature>
<organism evidence="2 3">
    <name type="scientific">Alectoria fallacina</name>
    <dbReference type="NCBI Taxonomy" id="1903189"/>
    <lineage>
        <taxon>Eukaryota</taxon>
        <taxon>Fungi</taxon>
        <taxon>Dikarya</taxon>
        <taxon>Ascomycota</taxon>
        <taxon>Pezizomycotina</taxon>
        <taxon>Lecanoromycetes</taxon>
        <taxon>OSLEUM clade</taxon>
        <taxon>Lecanoromycetidae</taxon>
        <taxon>Lecanorales</taxon>
        <taxon>Lecanorineae</taxon>
        <taxon>Parmeliaceae</taxon>
        <taxon>Alectoria</taxon>
    </lineage>
</organism>
<evidence type="ECO:0000256" key="1">
    <source>
        <dbReference type="SAM" id="SignalP"/>
    </source>
</evidence>
<evidence type="ECO:0000313" key="2">
    <source>
        <dbReference type="EMBL" id="CAF9904139.1"/>
    </source>
</evidence>
<evidence type="ECO:0000313" key="3">
    <source>
        <dbReference type="Proteomes" id="UP000664203"/>
    </source>
</evidence>
<dbReference type="OrthoDB" id="2349272at2759"/>
<reference evidence="2" key="1">
    <citation type="submission" date="2021-03" db="EMBL/GenBank/DDBJ databases">
        <authorList>
            <person name="Tagirdzhanova G."/>
        </authorList>
    </citation>
    <scope>NUCLEOTIDE SEQUENCE</scope>
</reference>
<dbReference type="Proteomes" id="UP000664203">
    <property type="component" value="Unassembled WGS sequence"/>
</dbReference>
<feature type="signal peptide" evidence="1">
    <location>
        <begin position="1"/>
        <end position="19"/>
    </location>
</feature>
<name>A0A8H3EF71_9LECA</name>